<dbReference type="EMBL" id="KZ505052">
    <property type="protein sequence ID" value="PKU60549.1"/>
    <property type="molecule type" value="Genomic_DNA"/>
</dbReference>
<evidence type="ECO:0000313" key="2">
    <source>
        <dbReference type="Proteomes" id="UP000233837"/>
    </source>
</evidence>
<gene>
    <name evidence="1" type="ORF">MA16_Dca028374</name>
</gene>
<name>A0A2I0VAW5_9ASPA</name>
<keyword evidence="2" id="KW-1185">Reference proteome</keyword>
<reference evidence="1 2" key="2">
    <citation type="journal article" date="2017" name="Nature">
        <title>The Apostasia genome and the evolution of orchids.</title>
        <authorList>
            <person name="Zhang G.Q."/>
            <person name="Liu K.W."/>
            <person name="Li Z."/>
            <person name="Lohaus R."/>
            <person name="Hsiao Y.Y."/>
            <person name="Niu S.C."/>
            <person name="Wang J.Y."/>
            <person name="Lin Y.C."/>
            <person name="Xu Q."/>
            <person name="Chen L.J."/>
            <person name="Yoshida K."/>
            <person name="Fujiwara S."/>
            <person name="Wang Z.W."/>
            <person name="Zhang Y.Q."/>
            <person name="Mitsuda N."/>
            <person name="Wang M."/>
            <person name="Liu G.H."/>
            <person name="Pecoraro L."/>
            <person name="Huang H.X."/>
            <person name="Xiao X.J."/>
            <person name="Lin M."/>
            <person name="Wu X.Y."/>
            <person name="Wu W.L."/>
            <person name="Chen Y.Y."/>
            <person name="Chang S.B."/>
            <person name="Sakamoto S."/>
            <person name="Ohme-Takagi M."/>
            <person name="Yagi M."/>
            <person name="Zeng S.J."/>
            <person name="Shen C.Y."/>
            <person name="Yeh C.M."/>
            <person name="Luo Y.B."/>
            <person name="Tsai W.C."/>
            <person name="Van de Peer Y."/>
            <person name="Liu Z.J."/>
        </authorList>
    </citation>
    <scope>NUCLEOTIDE SEQUENCE [LARGE SCALE GENOMIC DNA]</scope>
    <source>
        <tissue evidence="1">The whole plant</tissue>
    </source>
</reference>
<accession>A0A2I0VAW5</accession>
<sequence length="149" mass="17917">MIKDFHNLVGTFNSSFSIFAFNVEEEKGLIITKPETKFINCGNRYEWRMIPFGQWLCLVHMSDNNINVWMLMVTTCDDNIQQWEWKGSYSEKYIKNHKFAFGDGIPNEKVVFLETLYRELWLDLEEPVLRENYMYALTSNFKMYMDENF</sequence>
<evidence type="ECO:0000313" key="1">
    <source>
        <dbReference type="EMBL" id="PKU60549.1"/>
    </source>
</evidence>
<dbReference type="Proteomes" id="UP000233837">
    <property type="component" value="Unassembled WGS sequence"/>
</dbReference>
<organism evidence="1 2">
    <name type="scientific">Dendrobium catenatum</name>
    <dbReference type="NCBI Taxonomy" id="906689"/>
    <lineage>
        <taxon>Eukaryota</taxon>
        <taxon>Viridiplantae</taxon>
        <taxon>Streptophyta</taxon>
        <taxon>Embryophyta</taxon>
        <taxon>Tracheophyta</taxon>
        <taxon>Spermatophyta</taxon>
        <taxon>Magnoliopsida</taxon>
        <taxon>Liliopsida</taxon>
        <taxon>Asparagales</taxon>
        <taxon>Orchidaceae</taxon>
        <taxon>Epidendroideae</taxon>
        <taxon>Malaxideae</taxon>
        <taxon>Dendrobiinae</taxon>
        <taxon>Dendrobium</taxon>
    </lineage>
</organism>
<dbReference type="AlphaFoldDB" id="A0A2I0VAW5"/>
<protein>
    <submittedName>
        <fullName evidence="1">Uncharacterized protein</fullName>
    </submittedName>
</protein>
<proteinExistence type="predicted"/>
<reference evidence="1 2" key="1">
    <citation type="journal article" date="2016" name="Sci. Rep.">
        <title>The Dendrobium catenatum Lindl. genome sequence provides insights into polysaccharide synthase, floral development and adaptive evolution.</title>
        <authorList>
            <person name="Zhang G.Q."/>
            <person name="Xu Q."/>
            <person name="Bian C."/>
            <person name="Tsai W.C."/>
            <person name="Yeh C.M."/>
            <person name="Liu K.W."/>
            <person name="Yoshida K."/>
            <person name="Zhang L.S."/>
            <person name="Chang S.B."/>
            <person name="Chen F."/>
            <person name="Shi Y."/>
            <person name="Su Y.Y."/>
            <person name="Zhang Y.Q."/>
            <person name="Chen L.J."/>
            <person name="Yin Y."/>
            <person name="Lin M."/>
            <person name="Huang H."/>
            <person name="Deng H."/>
            <person name="Wang Z.W."/>
            <person name="Zhu S.L."/>
            <person name="Zhao X."/>
            <person name="Deng C."/>
            <person name="Niu S.C."/>
            <person name="Huang J."/>
            <person name="Wang M."/>
            <person name="Liu G.H."/>
            <person name="Yang H.J."/>
            <person name="Xiao X.J."/>
            <person name="Hsiao Y.Y."/>
            <person name="Wu W.L."/>
            <person name="Chen Y.Y."/>
            <person name="Mitsuda N."/>
            <person name="Ohme-Takagi M."/>
            <person name="Luo Y.B."/>
            <person name="Van de Peer Y."/>
            <person name="Liu Z.J."/>
        </authorList>
    </citation>
    <scope>NUCLEOTIDE SEQUENCE [LARGE SCALE GENOMIC DNA]</scope>
    <source>
        <tissue evidence="1">The whole plant</tissue>
    </source>
</reference>